<organism evidence="2 3">
    <name type="scientific">Lophiotrema nucula</name>
    <dbReference type="NCBI Taxonomy" id="690887"/>
    <lineage>
        <taxon>Eukaryota</taxon>
        <taxon>Fungi</taxon>
        <taxon>Dikarya</taxon>
        <taxon>Ascomycota</taxon>
        <taxon>Pezizomycotina</taxon>
        <taxon>Dothideomycetes</taxon>
        <taxon>Pleosporomycetidae</taxon>
        <taxon>Pleosporales</taxon>
        <taxon>Lophiotremataceae</taxon>
        <taxon>Lophiotrema</taxon>
    </lineage>
</organism>
<dbReference type="Gene3D" id="3.40.50.720">
    <property type="entry name" value="NAD(P)-binding Rossmann-like Domain"/>
    <property type="match status" value="1"/>
</dbReference>
<dbReference type="InterPro" id="IPR036291">
    <property type="entry name" value="NAD(P)-bd_dom_sf"/>
</dbReference>
<dbReference type="Pfam" id="PF00106">
    <property type="entry name" value="adh_short"/>
    <property type="match status" value="1"/>
</dbReference>
<reference evidence="2" key="1">
    <citation type="journal article" date="2020" name="Stud. Mycol.">
        <title>101 Dothideomycetes genomes: a test case for predicting lifestyles and emergence of pathogens.</title>
        <authorList>
            <person name="Haridas S."/>
            <person name="Albert R."/>
            <person name="Binder M."/>
            <person name="Bloem J."/>
            <person name="Labutti K."/>
            <person name="Salamov A."/>
            <person name="Andreopoulos B."/>
            <person name="Baker S."/>
            <person name="Barry K."/>
            <person name="Bills G."/>
            <person name="Bluhm B."/>
            <person name="Cannon C."/>
            <person name="Castanera R."/>
            <person name="Culley D."/>
            <person name="Daum C."/>
            <person name="Ezra D."/>
            <person name="Gonzalez J."/>
            <person name="Henrissat B."/>
            <person name="Kuo A."/>
            <person name="Liang C."/>
            <person name="Lipzen A."/>
            <person name="Lutzoni F."/>
            <person name="Magnuson J."/>
            <person name="Mondo S."/>
            <person name="Nolan M."/>
            <person name="Ohm R."/>
            <person name="Pangilinan J."/>
            <person name="Park H.-J."/>
            <person name="Ramirez L."/>
            <person name="Alfaro M."/>
            <person name="Sun H."/>
            <person name="Tritt A."/>
            <person name="Yoshinaga Y."/>
            <person name="Zwiers L.-H."/>
            <person name="Turgeon B."/>
            <person name="Goodwin S."/>
            <person name="Spatafora J."/>
            <person name="Crous P."/>
            <person name="Grigoriev I."/>
        </authorList>
    </citation>
    <scope>NUCLEOTIDE SEQUENCE</scope>
    <source>
        <strain evidence="2">CBS 627.86</strain>
    </source>
</reference>
<dbReference type="EMBL" id="ML977350">
    <property type="protein sequence ID" value="KAF2107963.1"/>
    <property type="molecule type" value="Genomic_DNA"/>
</dbReference>
<dbReference type="PANTHER" id="PTHR42760:SF122">
    <property type="entry name" value="NAD(P)-BINDING PROTEIN"/>
    <property type="match status" value="1"/>
</dbReference>
<name>A0A6A5YLX4_9PLEO</name>
<sequence>MSIVDILDEIRKSNVTSTIHREPYAAVSPTRPELSQAGRSILITGGGTGAGYDMARSFIQASASTIIIVGRRSEVLEAARVKLEEEANLTGKDTKIVARPCDVVDIVEVNALWTFLGEQGIFVDVYVNNAAKFTEVKPMIELGFDEVWSQVETNMKSPMYFAERFCKQPGKKQKFILNVTTANIHATQHPAVSVRPAYTLSKFAGTLFFQFLAQDFSHDKVQVVSFHPGVIYNDYWKSLGIDPKHFDDGQLTGSFAVWAASKEAAFLHGRTVWVSWDVEELATGELRKRLDEDFYFLRGTIAGLDAGNLA</sequence>
<dbReference type="PRINTS" id="PR00081">
    <property type="entry name" value="GDHRDH"/>
</dbReference>
<dbReference type="GO" id="GO:0048038">
    <property type="term" value="F:quinone binding"/>
    <property type="evidence" value="ECO:0007669"/>
    <property type="project" value="TreeGrafter"/>
</dbReference>
<dbReference type="GO" id="GO:0006633">
    <property type="term" value="P:fatty acid biosynthetic process"/>
    <property type="evidence" value="ECO:0007669"/>
    <property type="project" value="TreeGrafter"/>
</dbReference>
<evidence type="ECO:0008006" key="4">
    <source>
        <dbReference type="Google" id="ProtNLM"/>
    </source>
</evidence>
<dbReference type="OrthoDB" id="1933717at2759"/>
<accession>A0A6A5YLX4</accession>
<evidence type="ECO:0000313" key="2">
    <source>
        <dbReference type="EMBL" id="KAF2107963.1"/>
    </source>
</evidence>
<protein>
    <recommendedName>
        <fullName evidence="4">Short chain dehydrogenase</fullName>
    </recommendedName>
</protein>
<evidence type="ECO:0000256" key="1">
    <source>
        <dbReference type="ARBA" id="ARBA00006484"/>
    </source>
</evidence>
<dbReference type="SUPFAM" id="SSF51735">
    <property type="entry name" value="NAD(P)-binding Rossmann-fold domains"/>
    <property type="match status" value="1"/>
</dbReference>
<comment type="similarity">
    <text evidence="1">Belongs to the short-chain dehydrogenases/reductases (SDR) family.</text>
</comment>
<gene>
    <name evidence="2" type="ORF">BDV96DRAFT_505206</name>
</gene>
<dbReference type="GO" id="GO:0016616">
    <property type="term" value="F:oxidoreductase activity, acting on the CH-OH group of donors, NAD or NADP as acceptor"/>
    <property type="evidence" value="ECO:0007669"/>
    <property type="project" value="TreeGrafter"/>
</dbReference>
<dbReference type="CDD" id="cd05233">
    <property type="entry name" value="SDR_c"/>
    <property type="match status" value="1"/>
</dbReference>
<proteinExistence type="inferred from homology"/>
<keyword evidence="3" id="KW-1185">Reference proteome</keyword>
<dbReference type="InterPro" id="IPR002347">
    <property type="entry name" value="SDR_fam"/>
</dbReference>
<dbReference type="PANTHER" id="PTHR42760">
    <property type="entry name" value="SHORT-CHAIN DEHYDROGENASES/REDUCTASES FAMILY MEMBER"/>
    <property type="match status" value="1"/>
</dbReference>
<dbReference type="Proteomes" id="UP000799770">
    <property type="component" value="Unassembled WGS sequence"/>
</dbReference>
<evidence type="ECO:0000313" key="3">
    <source>
        <dbReference type="Proteomes" id="UP000799770"/>
    </source>
</evidence>
<dbReference type="AlphaFoldDB" id="A0A6A5YLX4"/>